<keyword evidence="2" id="KW-0732">Signal</keyword>
<dbReference type="PROSITE" id="PS51257">
    <property type="entry name" value="PROKAR_LIPOPROTEIN"/>
    <property type="match status" value="1"/>
</dbReference>
<feature type="compositionally biased region" description="Low complexity" evidence="1">
    <location>
        <begin position="162"/>
        <end position="176"/>
    </location>
</feature>
<dbReference type="OrthoDB" id="4751509at2"/>
<gene>
    <name evidence="3" type="ORF">AWC06_22250</name>
</gene>
<evidence type="ECO:0000313" key="4">
    <source>
        <dbReference type="Proteomes" id="UP000194000"/>
    </source>
</evidence>
<feature type="region of interest" description="Disordered" evidence="1">
    <location>
        <begin position="158"/>
        <end position="185"/>
    </location>
</feature>
<organism evidence="3 4">
    <name type="scientific">Mycobacterium fragae</name>
    <dbReference type="NCBI Taxonomy" id="1260918"/>
    <lineage>
        <taxon>Bacteria</taxon>
        <taxon>Bacillati</taxon>
        <taxon>Actinomycetota</taxon>
        <taxon>Actinomycetes</taxon>
        <taxon>Mycobacteriales</taxon>
        <taxon>Mycobacteriaceae</taxon>
        <taxon>Mycobacterium</taxon>
    </lineage>
</organism>
<dbReference type="AlphaFoldDB" id="A0A1X1UMG4"/>
<dbReference type="EMBL" id="LQOW01000028">
    <property type="protein sequence ID" value="ORV58034.1"/>
    <property type="molecule type" value="Genomic_DNA"/>
</dbReference>
<accession>A0A1X1UMG4</accession>
<dbReference type="Proteomes" id="UP000194000">
    <property type="component" value="Unassembled WGS sequence"/>
</dbReference>
<evidence type="ECO:0000256" key="2">
    <source>
        <dbReference type="SAM" id="SignalP"/>
    </source>
</evidence>
<evidence type="ECO:0008006" key="5">
    <source>
        <dbReference type="Google" id="ProtNLM"/>
    </source>
</evidence>
<comment type="caution">
    <text evidence="3">The sequence shown here is derived from an EMBL/GenBank/DDBJ whole genome shotgun (WGS) entry which is preliminary data.</text>
</comment>
<dbReference type="RefSeq" id="WP_085199364.1">
    <property type="nucleotide sequence ID" value="NZ_JACKVI010000014.1"/>
</dbReference>
<evidence type="ECO:0000313" key="3">
    <source>
        <dbReference type="EMBL" id="ORV58034.1"/>
    </source>
</evidence>
<reference evidence="3 4" key="1">
    <citation type="submission" date="2016-01" db="EMBL/GenBank/DDBJ databases">
        <title>The new phylogeny of the genus Mycobacterium.</title>
        <authorList>
            <person name="Tarcisio F."/>
            <person name="Conor M."/>
            <person name="Antonella G."/>
            <person name="Elisabetta G."/>
            <person name="Giulia F.S."/>
            <person name="Sara T."/>
            <person name="Anna F."/>
            <person name="Clotilde B."/>
            <person name="Roberto B."/>
            <person name="Veronica D.S."/>
            <person name="Fabio R."/>
            <person name="Monica P."/>
            <person name="Olivier J."/>
            <person name="Enrico T."/>
            <person name="Nicola S."/>
        </authorList>
    </citation>
    <scope>NUCLEOTIDE SEQUENCE [LARGE SCALE GENOMIC DNA]</scope>
    <source>
        <strain evidence="3 4">DSM 45731</strain>
    </source>
</reference>
<keyword evidence="4" id="KW-1185">Reference proteome</keyword>
<feature type="signal peptide" evidence="2">
    <location>
        <begin position="1"/>
        <end position="25"/>
    </location>
</feature>
<protein>
    <recommendedName>
        <fullName evidence="5">DUF732 domain-containing protein</fullName>
    </recommendedName>
</protein>
<evidence type="ECO:0000256" key="1">
    <source>
        <dbReference type="SAM" id="MobiDB-lite"/>
    </source>
</evidence>
<feature type="chain" id="PRO_5039683782" description="DUF732 domain-containing protein" evidence="2">
    <location>
        <begin position="26"/>
        <end position="284"/>
    </location>
</feature>
<proteinExistence type="predicted"/>
<sequence length="284" mass="30071">MRTTHTVAVAAIGLAAAGCVLSHQAPPPIRNTTNTSTSTAPPLSAQLQIWYSHVQPYFQELADAGHRLATAGQNEDLTGLGFACQQLQDAASNLQQHMPTPDPDLTRELQGAISDYDAGSRFCVAGSQKVNMGELEDSLPLLNSANVKMDTATNLLHRDMGSAPSTTTEPSTTGPRPSLPGTDGQGFVESYARCEPGTPPALMARTTKSLVVVCETGPGNYYYRGVRESDGASIELADAVRTSSGFDVTNPTDGTRYQVRPEVLNIISPSGQVDSEPMVQYASS</sequence>
<name>A0A1X1UMG4_9MYCO</name>
<dbReference type="STRING" id="1260918.AWC06_22250"/>